<dbReference type="InterPro" id="IPR005995">
    <property type="entry name" value="Pgm_bpd_ind"/>
</dbReference>
<dbReference type="InterPro" id="IPR036646">
    <property type="entry name" value="PGAM_B_sf"/>
</dbReference>
<keyword evidence="8 9" id="KW-0413">Isomerase</keyword>
<feature type="binding site" evidence="9 12">
    <location>
        <position position="192"/>
    </location>
    <ligand>
        <name>substrate</name>
    </ligand>
</feature>
<keyword evidence="5 9" id="KW-0479">Metal-binding</keyword>
<evidence type="ECO:0000259" key="14">
    <source>
        <dbReference type="Pfam" id="PF01676"/>
    </source>
</evidence>
<evidence type="ECO:0000256" key="1">
    <source>
        <dbReference type="ARBA" id="ARBA00000370"/>
    </source>
</evidence>
<keyword evidence="6 9" id="KW-0324">Glycolysis</keyword>
<evidence type="ECO:0000256" key="5">
    <source>
        <dbReference type="ARBA" id="ARBA00022723"/>
    </source>
</evidence>
<feature type="binding site" evidence="9 13">
    <location>
        <position position="67"/>
    </location>
    <ligand>
        <name>Mn(2+)</name>
        <dbReference type="ChEBI" id="CHEBI:29035"/>
        <label>2</label>
    </ligand>
</feature>
<dbReference type="EMBL" id="LBTH01000041">
    <property type="protein sequence ID" value="KKQ34933.1"/>
    <property type="molecule type" value="Genomic_DNA"/>
</dbReference>
<feature type="binding site" evidence="9 12">
    <location>
        <begin position="270"/>
        <end position="273"/>
    </location>
    <ligand>
        <name>substrate</name>
    </ligand>
</feature>
<dbReference type="FunFam" id="3.40.1450.10:FF:000002">
    <property type="entry name" value="2,3-bisphosphoglycerate-independent phosphoglycerate mutase"/>
    <property type="match status" value="1"/>
</dbReference>
<feature type="binding site" evidence="9 13">
    <location>
        <position position="505"/>
    </location>
    <ligand>
        <name>Mn(2+)</name>
        <dbReference type="ChEBI" id="CHEBI:29035"/>
        <label>1</label>
    </ligand>
</feature>
<dbReference type="GO" id="GO:0006007">
    <property type="term" value="P:glucose catabolic process"/>
    <property type="evidence" value="ECO:0007669"/>
    <property type="project" value="InterPro"/>
</dbReference>
<evidence type="ECO:0000256" key="11">
    <source>
        <dbReference type="PIRSR" id="PIRSR001492-1"/>
    </source>
</evidence>
<evidence type="ECO:0000256" key="2">
    <source>
        <dbReference type="ARBA" id="ARBA00002315"/>
    </source>
</evidence>
<feature type="domain" description="Metalloenzyme" evidence="14">
    <location>
        <begin position="9"/>
        <end position="545"/>
    </location>
</feature>
<accession>A0A0G0GV74</accession>
<dbReference type="CDD" id="cd16010">
    <property type="entry name" value="iPGM"/>
    <property type="match status" value="1"/>
</dbReference>
<evidence type="ECO:0000313" key="17">
    <source>
        <dbReference type="Proteomes" id="UP000034852"/>
    </source>
</evidence>
<reference evidence="16 17" key="1">
    <citation type="journal article" date="2015" name="Nature">
        <title>rRNA introns, odd ribosomes, and small enigmatic genomes across a large radiation of phyla.</title>
        <authorList>
            <person name="Brown C.T."/>
            <person name="Hug L.A."/>
            <person name="Thomas B.C."/>
            <person name="Sharon I."/>
            <person name="Castelle C.J."/>
            <person name="Singh A."/>
            <person name="Wilkins M.J."/>
            <person name="Williams K.H."/>
            <person name="Banfield J.F."/>
        </authorList>
    </citation>
    <scope>NUCLEOTIDE SEQUENCE [LARGE SCALE GENOMIC DNA]</scope>
</reference>
<comment type="function">
    <text evidence="2 9">Catalyzes the interconversion of 2-phosphoglycerate and 3-phosphoglycerate.</text>
</comment>
<dbReference type="Pfam" id="PF06415">
    <property type="entry name" value="iPGM_N"/>
    <property type="match status" value="1"/>
</dbReference>
<evidence type="ECO:0000256" key="12">
    <source>
        <dbReference type="PIRSR" id="PIRSR001492-2"/>
    </source>
</evidence>
<dbReference type="SUPFAM" id="SSF64158">
    <property type="entry name" value="2,3-Bisphosphoglycerate-independent phosphoglycerate mutase, substrate-binding domain"/>
    <property type="match status" value="1"/>
</dbReference>
<feature type="binding site" evidence="9 12">
    <location>
        <begin position="160"/>
        <end position="161"/>
    </location>
    <ligand>
        <name>substrate</name>
    </ligand>
</feature>
<dbReference type="GO" id="GO:0006096">
    <property type="term" value="P:glycolytic process"/>
    <property type="evidence" value="ECO:0007669"/>
    <property type="project" value="UniProtKB-UniRule"/>
</dbReference>
<dbReference type="GO" id="GO:0005829">
    <property type="term" value="C:cytosol"/>
    <property type="evidence" value="ECO:0007669"/>
    <property type="project" value="TreeGrafter"/>
</dbReference>
<feature type="binding site" evidence="9 13">
    <location>
        <position position="449"/>
    </location>
    <ligand>
        <name>Mn(2+)</name>
        <dbReference type="ChEBI" id="CHEBI:29035"/>
        <label>1</label>
    </ligand>
</feature>
<dbReference type="PANTHER" id="PTHR31637">
    <property type="entry name" value="2,3-BISPHOSPHOGLYCERATE-INDEPENDENT PHOSPHOGLYCERATE MUTASE"/>
    <property type="match status" value="1"/>
</dbReference>
<evidence type="ECO:0000256" key="8">
    <source>
        <dbReference type="ARBA" id="ARBA00023235"/>
    </source>
</evidence>
<feature type="active site" description="Phosphoserine intermediate" evidence="9 11">
    <location>
        <position position="67"/>
    </location>
</feature>
<keyword evidence="7 9" id="KW-0464">Manganese</keyword>
<proteinExistence type="inferred from homology"/>
<comment type="caution">
    <text evidence="16">The sequence shown here is derived from an EMBL/GenBank/DDBJ whole genome shotgun (WGS) entry which is preliminary data.</text>
</comment>
<dbReference type="PANTHER" id="PTHR31637:SF0">
    <property type="entry name" value="2,3-BISPHOSPHOGLYCERATE-INDEPENDENT PHOSPHOGLYCERATE MUTASE"/>
    <property type="match status" value="1"/>
</dbReference>
<dbReference type="Gene3D" id="3.40.720.10">
    <property type="entry name" value="Alkaline Phosphatase, subunit A"/>
    <property type="match status" value="1"/>
</dbReference>
<dbReference type="SUPFAM" id="SSF53649">
    <property type="entry name" value="Alkaline phosphatase-like"/>
    <property type="match status" value="1"/>
</dbReference>
<comment type="pathway">
    <text evidence="3 9">Carbohydrate degradation; glycolysis; pyruvate from D-glyceraldehyde 3-phosphate: step 3/5.</text>
</comment>
<evidence type="ECO:0000256" key="13">
    <source>
        <dbReference type="PIRSR" id="PIRSR001492-3"/>
    </source>
</evidence>
<dbReference type="NCBIfam" id="TIGR01307">
    <property type="entry name" value="pgm_bpd_ind"/>
    <property type="match status" value="1"/>
</dbReference>
<evidence type="ECO:0000256" key="4">
    <source>
        <dbReference type="ARBA" id="ARBA00008819"/>
    </source>
</evidence>
<dbReference type="Pfam" id="PF01676">
    <property type="entry name" value="Metalloenzyme"/>
    <property type="match status" value="1"/>
</dbReference>
<dbReference type="InterPro" id="IPR006124">
    <property type="entry name" value="Metalloenzyme"/>
</dbReference>
<feature type="binding site" evidence="9 13">
    <location>
        <position position="17"/>
    </location>
    <ligand>
        <name>Mn(2+)</name>
        <dbReference type="ChEBI" id="CHEBI:29035"/>
        <label>2</label>
    </ligand>
</feature>
<dbReference type="HAMAP" id="MF_01038">
    <property type="entry name" value="GpmI"/>
    <property type="match status" value="1"/>
</dbReference>
<feature type="binding site" evidence="9 12">
    <location>
        <position position="377"/>
    </location>
    <ligand>
        <name>substrate</name>
    </ligand>
</feature>
<evidence type="ECO:0000256" key="6">
    <source>
        <dbReference type="ARBA" id="ARBA00023152"/>
    </source>
</evidence>
<dbReference type="GO" id="GO:0004619">
    <property type="term" value="F:phosphoglycerate mutase activity"/>
    <property type="evidence" value="ECO:0007669"/>
    <property type="project" value="UniProtKB-UniRule"/>
</dbReference>
<dbReference type="AlphaFoldDB" id="A0A0G0GV74"/>
<evidence type="ECO:0000256" key="3">
    <source>
        <dbReference type="ARBA" id="ARBA00004798"/>
    </source>
</evidence>
<dbReference type="EC" id="5.4.2.12" evidence="9 10"/>
<dbReference type="PIRSF" id="PIRSF001492">
    <property type="entry name" value="IPGAM"/>
    <property type="match status" value="1"/>
</dbReference>
<evidence type="ECO:0000256" key="7">
    <source>
        <dbReference type="ARBA" id="ARBA00023211"/>
    </source>
</evidence>
<sequence>MSFVKSSSKKVILLVLDGLGIADANKGNAVKLAKTPNLTKLWNDHPHAQLQASGNFVGLPEGIMGNSEVGHMSLGAGKIIFQEIARIDNSIKDKSFFDNKVFKEAVKHVKKNKSKLHLIGLVSHGRVHSSIDHLFACLEFAKKEDLKKDQVLVHAFTDGRDSPPQSASTFFTFLDEKFKKVEVGRLASIIGRYYSMDRDDRWVRTKLAYDLLTGAKGVKVKNWKEGIEKSYAAGVNDEYIKPMVIVKEDDPSQPMGVISDNDAVIFFNYRADRALQLSQAFEKDNFKGWQRNKLKNLFFVGFSNYEKGIPITRSAEDVAVPGGESQFVKENFAQELRKTAEGFPKNQIFPPEIIDKSLGQVIADSGLSQLRISESEKFPHVTYFFSARNYDPFKNEIRIEIPSPTNVATYDLKPEMSTYEITERTVKEIDKEKFDFILVNFALTDMVAHTGSLKASIKAVEVADICMDNLVKGALAKDYNVLITADHGNIEELINLRTNEVDTQHSTNPVPFIFVNNNTSTETVKDLPPGMLVDLSPTVLDLMGIRLPDEMTGRSLLD</sequence>
<evidence type="ECO:0000313" key="16">
    <source>
        <dbReference type="EMBL" id="KKQ34933.1"/>
    </source>
</evidence>
<name>A0A0G0GV74_9BACT</name>
<organism evidence="16 17">
    <name type="scientific">candidate division WS6 bacterium GW2011_GWA2_37_6</name>
    <dbReference type="NCBI Taxonomy" id="1619087"/>
    <lineage>
        <taxon>Bacteria</taxon>
        <taxon>Candidatus Dojkabacteria</taxon>
    </lineage>
</organism>
<evidence type="ECO:0000256" key="9">
    <source>
        <dbReference type="HAMAP-Rule" id="MF_01038"/>
    </source>
</evidence>
<dbReference type="InterPro" id="IPR017850">
    <property type="entry name" value="Alkaline_phosphatase_core_sf"/>
</dbReference>
<dbReference type="Proteomes" id="UP000034852">
    <property type="component" value="Unassembled WGS sequence"/>
</dbReference>
<dbReference type="PATRIC" id="fig|1619087.5.peg.504"/>
<evidence type="ECO:0000256" key="10">
    <source>
        <dbReference type="NCBIfam" id="TIGR01307"/>
    </source>
</evidence>
<feature type="domain" description="BPG-independent PGAM N-terminal" evidence="15">
    <location>
        <begin position="87"/>
        <end position="307"/>
    </location>
</feature>
<feature type="binding site" evidence="9 12">
    <location>
        <position position="128"/>
    </location>
    <ligand>
        <name>substrate</name>
    </ligand>
</feature>
<dbReference type="GO" id="GO:0030145">
    <property type="term" value="F:manganese ion binding"/>
    <property type="evidence" value="ECO:0007669"/>
    <property type="project" value="UniProtKB-UniRule"/>
</dbReference>
<feature type="binding site" evidence="9 13">
    <location>
        <position position="487"/>
    </location>
    <ligand>
        <name>Mn(2+)</name>
        <dbReference type="ChEBI" id="CHEBI:29035"/>
        <label>2</label>
    </ligand>
</feature>
<evidence type="ECO:0000259" key="15">
    <source>
        <dbReference type="Pfam" id="PF06415"/>
    </source>
</evidence>
<gene>
    <name evidence="9" type="primary">gpmI</name>
    <name evidence="16" type="ORF">US52_C0041G0004</name>
</gene>
<dbReference type="UniPathway" id="UPA00109">
    <property type="reaction ID" value="UER00186"/>
</dbReference>
<feature type="binding site" evidence="9 13">
    <location>
        <position position="445"/>
    </location>
    <ligand>
        <name>Mn(2+)</name>
        <dbReference type="ChEBI" id="CHEBI:29035"/>
        <label>1</label>
    </ligand>
</feature>
<comment type="similarity">
    <text evidence="4 9">Belongs to the BPG-independent phosphoglycerate mutase family.</text>
</comment>
<dbReference type="InterPro" id="IPR011258">
    <property type="entry name" value="BPG-indep_PGM_N"/>
</dbReference>
<comment type="subunit">
    <text evidence="9">Monomer.</text>
</comment>
<protein>
    <recommendedName>
        <fullName evidence="9 10">2,3-bisphosphoglycerate-independent phosphoglycerate mutase</fullName>
        <shortName evidence="9">BPG-independent PGAM</shortName>
        <shortName evidence="9">Phosphoglyceromutase</shortName>
        <shortName evidence="9">iPGM</shortName>
        <ecNumber evidence="9 10">5.4.2.12</ecNumber>
    </recommendedName>
</protein>
<feature type="binding site" evidence="9 12">
    <location>
        <position position="198"/>
    </location>
    <ligand>
        <name>substrate</name>
    </ligand>
</feature>
<dbReference type="Gene3D" id="3.40.1450.10">
    <property type="entry name" value="BPG-independent phosphoglycerate mutase, domain B"/>
    <property type="match status" value="1"/>
</dbReference>
<feature type="binding site" evidence="9 13">
    <location>
        <position position="486"/>
    </location>
    <ligand>
        <name>Mn(2+)</name>
        <dbReference type="ChEBI" id="CHEBI:29035"/>
        <label>2</label>
    </ligand>
</feature>
<comment type="catalytic activity">
    <reaction evidence="1 9">
        <text>(2R)-2-phosphoglycerate = (2R)-3-phosphoglycerate</text>
        <dbReference type="Rhea" id="RHEA:15901"/>
        <dbReference type="ChEBI" id="CHEBI:58272"/>
        <dbReference type="ChEBI" id="CHEBI:58289"/>
        <dbReference type="EC" id="5.4.2.12"/>
    </reaction>
</comment>
<comment type="cofactor">
    <cofactor evidence="9">
        <name>Mn(2+)</name>
        <dbReference type="ChEBI" id="CHEBI:29035"/>
    </cofactor>
    <text evidence="9">Binds 2 manganese ions per subunit.</text>
</comment>